<protein>
    <submittedName>
        <fullName evidence="3">HET-domain-containing protein</fullName>
    </submittedName>
</protein>
<dbReference type="Proteomes" id="UP000054317">
    <property type="component" value="Unassembled WGS sequence"/>
</dbReference>
<accession>R7S8H5</accession>
<dbReference type="EMBL" id="JH711797">
    <property type="protein sequence ID" value="EIW51962.1"/>
    <property type="molecule type" value="Genomic_DNA"/>
</dbReference>
<evidence type="ECO:0000313" key="3">
    <source>
        <dbReference type="EMBL" id="EIW51962.1"/>
    </source>
</evidence>
<sequence>MPRFLNTWTGEFEWHPDPKKVTYAILSHVWRDPKDGGEQSYHDVLKIQAAVKRGRFKLSRAPDASLTKYRKRGTIFAYPGLSDKIKGFCKVARKAGFRLAWNDACCIDKTSSAELSEAINSMYEWYRLSDMCYVYLADVPDGDRPQEFGSKFQDSRWHRRGWTLQELIAPECLIFLTKTWRFLGSKMGLARTLENLTGINLDILTHRTTLDSISVAGRMSWAAKRYTTRVEDRAYSLMGIFDIHMSPIYGEGENAFLRLQEEIIRTIPDQSIFVWGDRLAPSPPHHGVPAEDAEDAQSAIRARVDALWLESDGRSTGANDRIVHSALRKCRTWTGICLR</sequence>
<dbReference type="PANTHER" id="PTHR10622">
    <property type="entry name" value="HET DOMAIN-CONTAINING PROTEIN"/>
    <property type="match status" value="1"/>
</dbReference>
<dbReference type="AlphaFoldDB" id="R7S8H5"/>
<gene>
    <name evidence="3" type="ORF">TRAVEDRAFT_136447</name>
</gene>
<evidence type="ECO:0000313" key="4">
    <source>
        <dbReference type="Proteomes" id="UP000054317"/>
    </source>
</evidence>
<dbReference type="OrthoDB" id="674604at2759"/>
<feature type="domain" description="Heterokaryon incompatibility" evidence="1">
    <location>
        <begin position="23"/>
        <end position="138"/>
    </location>
</feature>
<feature type="domain" description="DUF8212" evidence="2">
    <location>
        <begin position="254"/>
        <end position="299"/>
    </location>
</feature>
<organism evidence="3 4">
    <name type="scientific">Trametes versicolor (strain FP-101664)</name>
    <name type="common">White-rot fungus</name>
    <name type="synonym">Coriolus versicolor</name>
    <dbReference type="NCBI Taxonomy" id="717944"/>
    <lineage>
        <taxon>Eukaryota</taxon>
        <taxon>Fungi</taxon>
        <taxon>Dikarya</taxon>
        <taxon>Basidiomycota</taxon>
        <taxon>Agaricomycotina</taxon>
        <taxon>Agaricomycetes</taxon>
        <taxon>Polyporales</taxon>
        <taxon>Polyporaceae</taxon>
        <taxon>Trametes</taxon>
    </lineage>
</organism>
<dbReference type="InterPro" id="IPR058525">
    <property type="entry name" value="DUF8212"/>
</dbReference>
<evidence type="ECO:0000259" key="2">
    <source>
        <dbReference type="Pfam" id="PF26640"/>
    </source>
</evidence>
<dbReference type="KEGG" id="tvs:TRAVEDRAFT_136447"/>
<dbReference type="InterPro" id="IPR010730">
    <property type="entry name" value="HET"/>
</dbReference>
<dbReference type="RefSeq" id="XP_008045076.1">
    <property type="nucleotide sequence ID" value="XM_008046885.1"/>
</dbReference>
<keyword evidence="4" id="KW-1185">Reference proteome</keyword>
<dbReference type="GeneID" id="19408902"/>
<evidence type="ECO:0000259" key="1">
    <source>
        <dbReference type="Pfam" id="PF06985"/>
    </source>
</evidence>
<proteinExistence type="predicted"/>
<dbReference type="Pfam" id="PF26640">
    <property type="entry name" value="DUF8212"/>
    <property type="match status" value="1"/>
</dbReference>
<reference evidence="4" key="1">
    <citation type="journal article" date="2012" name="Science">
        <title>The Paleozoic origin of enzymatic lignin decomposition reconstructed from 31 fungal genomes.</title>
        <authorList>
            <person name="Floudas D."/>
            <person name="Binder M."/>
            <person name="Riley R."/>
            <person name="Barry K."/>
            <person name="Blanchette R.A."/>
            <person name="Henrissat B."/>
            <person name="Martinez A.T."/>
            <person name="Otillar R."/>
            <person name="Spatafora J.W."/>
            <person name="Yadav J.S."/>
            <person name="Aerts A."/>
            <person name="Benoit I."/>
            <person name="Boyd A."/>
            <person name="Carlson A."/>
            <person name="Copeland A."/>
            <person name="Coutinho P.M."/>
            <person name="de Vries R.P."/>
            <person name="Ferreira P."/>
            <person name="Findley K."/>
            <person name="Foster B."/>
            <person name="Gaskell J."/>
            <person name="Glotzer D."/>
            <person name="Gorecki P."/>
            <person name="Heitman J."/>
            <person name="Hesse C."/>
            <person name="Hori C."/>
            <person name="Igarashi K."/>
            <person name="Jurgens J.A."/>
            <person name="Kallen N."/>
            <person name="Kersten P."/>
            <person name="Kohler A."/>
            <person name="Kuees U."/>
            <person name="Kumar T.K.A."/>
            <person name="Kuo A."/>
            <person name="LaButti K."/>
            <person name="Larrondo L.F."/>
            <person name="Lindquist E."/>
            <person name="Ling A."/>
            <person name="Lombard V."/>
            <person name="Lucas S."/>
            <person name="Lundell T."/>
            <person name="Martin R."/>
            <person name="McLaughlin D.J."/>
            <person name="Morgenstern I."/>
            <person name="Morin E."/>
            <person name="Murat C."/>
            <person name="Nagy L.G."/>
            <person name="Nolan M."/>
            <person name="Ohm R.A."/>
            <person name="Patyshakuliyeva A."/>
            <person name="Rokas A."/>
            <person name="Ruiz-Duenas F.J."/>
            <person name="Sabat G."/>
            <person name="Salamov A."/>
            <person name="Samejima M."/>
            <person name="Schmutz J."/>
            <person name="Slot J.C."/>
            <person name="St John F."/>
            <person name="Stenlid J."/>
            <person name="Sun H."/>
            <person name="Sun S."/>
            <person name="Syed K."/>
            <person name="Tsang A."/>
            <person name="Wiebenga A."/>
            <person name="Young D."/>
            <person name="Pisabarro A."/>
            <person name="Eastwood D.C."/>
            <person name="Martin F."/>
            <person name="Cullen D."/>
            <person name="Grigoriev I.V."/>
            <person name="Hibbett D.S."/>
        </authorList>
    </citation>
    <scope>NUCLEOTIDE SEQUENCE [LARGE SCALE GENOMIC DNA]</scope>
    <source>
        <strain evidence="4">FP-101664</strain>
    </source>
</reference>
<name>R7S8H5_TRAVS</name>
<dbReference type="PANTHER" id="PTHR10622:SF10">
    <property type="entry name" value="HET DOMAIN-CONTAINING PROTEIN"/>
    <property type="match status" value="1"/>
</dbReference>
<dbReference type="Pfam" id="PF06985">
    <property type="entry name" value="HET"/>
    <property type="match status" value="1"/>
</dbReference>